<sequence length="32" mass="3433">MCRTWCAPLDEAADALRYVAAGHTRGKAVVTV</sequence>
<keyword evidence="2" id="KW-1185">Reference proteome</keyword>
<organism evidence="1 2">
    <name type="scientific">Nonomuraea typhae</name>
    <dbReference type="NCBI Taxonomy" id="2603600"/>
    <lineage>
        <taxon>Bacteria</taxon>
        <taxon>Bacillati</taxon>
        <taxon>Actinomycetota</taxon>
        <taxon>Actinomycetes</taxon>
        <taxon>Streptosporangiales</taxon>
        <taxon>Streptosporangiaceae</taxon>
        <taxon>Nonomuraea</taxon>
    </lineage>
</organism>
<protein>
    <submittedName>
        <fullName evidence="1">Uncharacterized protein</fullName>
    </submittedName>
</protein>
<gene>
    <name evidence="1" type="ORF">ACIBG2_48965</name>
</gene>
<proteinExistence type="predicted"/>
<dbReference type="RefSeq" id="WP_397091528.1">
    <property type="nucleotide sequence ID" value="NZ_JBITGY010000019.1"/>
</dbReference>
<dbReference type="Proteomes" id="UP001612741">
    <property type="component" value="Unassembled WGS sequence"/>
</dbReference>
<reference evidence="1 2" key="1">
    <citation type="submission" date="2024-10" db="EMBL/GenBank/DDBJ databases">
        <title>The Natural Products Discovery Center: Release of the First 8490 Sequenced Strains for Exploring Actinobacteria Biosynthetic Diversity.</title>
        <authorList>
            <person name="Kalkreuter E."/>
            <person name="Kautsar S.A."/>
            <person name="Yang D."/>
            <person name="Bader C.D."/>
            <person name="Teijaro C.N."/>
            <person name="Fluegel L."/>
            <person name="Davis C.M."/>
            <person name="Simpson J.R."/>
            <person name="Lauterbach L."/>
            <person name="Steele A.D."/>
            <person name="Gui C."/>
            <person name="Meng S."/>
            <person name="Li G."/>
            <person name="Viehrig K."/>
            <person name="Ye F."/>
            <person name="Su P."/>
            <person name="Kiefer A.F."/>
            <person name="Nichols A."/>
            <person name="Cepeda A.J."/>
            <person name="Yan W."/>
            <person name="Fan B."/>
            <person name="Jiang Y."/>
            <person name="Adhikari A."/>
            <person name="Zheng C.-J."/>
            <person name="Schuster L."/>
            <person name="Cowan T.M."/>
            <person name="Smanski M.J."/>
            <person name="Chevrette M.G."/>
            <person name="De Carvalho L.P.S."/>
            <person name="Shen B."/>
        </authorList>
    </citation>
    <scope>NUCLEOTIDE SEQUENCE [LARGE SCALE GENOMIC DNA]</scope>
    <source>
        <strain evidence="1 2">NPDC050545</strain>
    </source>
</reference>
<comment type="caution">
    <text evidence="1">The sequence shown here is derived from an EMBL/GenBank/DDBJ whole genome shotgun (WGS) entry which is preliminary data.</text>
</comment>
<evidence type="ECO:0000313" key="1">
    <source>
        <dbReference type="EMBL" id="MFI6505388.1"/>
    </source>
</evidence>
<dbReference type="EMBL" id="JBITGY010000019">
    <property type="protein sequence ID" value="MFI6505388.1"/>
    <property type="molecule type" value="Genomic_DNA"/>
</dbReference>
<name>A0ABW7ZB36_9ACTN</name>
<evidence type="ECO:0000313" key="2">
    <source>
        <dbReference type="Proteomes" id="UP001612741"/>
    </source>
</evidence>
<accession>A0ABW7ZB36</accession>